<dbReference type="STRING" id="1009370.ALO_00035"/>
<accession>F7NDA0</accession>
<dbReference type="Proteomes" id="UP000003240">
    <property type="component" value="Unassembled WGS sequence"/>
</dbReference>
<dbReference type="Pfam" id="PF00583">
    <property type="entry name" value="Acetyltransf_1"/>
    <property type="match status" value="1"/>
</dbReference>
<sequence>MDVVTKFAHHSDIEDWMALVDIVEDYFPGLEKEEYRKSLKECIEKQEAICAKVRGQIVGILLFSTEQSILAFLAVHPAFRKGGIAFHMIKTMISVFPSGKEIWVTTYREGDPKGEGARALYLRCGFVPDELIVEMDYPCQKFVLHKRLEKQFD</sequence>
<keyword evidence="3" id="KW-1185">Reference proteome</keyword>
<evidence type="ECO:0000313" key="2">
    <source>
        <dbReference type="EMBL" id="EGO65984.1"/>
    </source>
</evidence>
<evidence type="ECO:0000259" key="1">
    <source>
        <dbReference type="PROSITE" id="PS51186"/>
    </source>
</evidence>
<dbReference type="RefSeq" id="WP_004091557.1">
    <property type="nucleotide sequence ID" value="NZ_AFGF01000004.1"/>
</dbReference>
<dbReference type="GO" id="GO:0016747">
    <property type="term" value="F:acyltransferase activity, transferring groups other than amino-acyl groups"/>
    <property type="evidence" value="ECO:0007669"/>
    <property type="project" value="InterPro"/>
</dbReference>
<name>F7NDA0_9FIRM</name>
<dbReference type="SUPFAM" id="SSF55729">
    <property type="entry name" value="Acyl-CoA N-acyltransferases (Nat)"/>
    <property type="match status" value="1"/>
</dbReference>
<feature type="domain" description="N-acetyltransferase" evidence="1">
    <location>
        <begin position="1"/>
        <end position="149"/>
    </location>
</feature>
<dbReference type="InterPro" id="IPR000182">
    <property type="entry name" value="GNAT_dom"/>
</dbReference>
<reference evidence="2 3" key="1">
    <citation type="journal article" date="2011" name="EMBO J.">
        <title>Structural diversity of bacterial flagellar motors.</title>
        <authorList>
            <person name="Chen S."/>
            <person name="Beeby M."/>
            <person name="Murphy G.E."/>
            <person name="Leadbetter J.R."/>
            <person name="Hendrixson D.R."/>
            <person name="Briegel A."/>
            <person name="Li Z."/>
            <person name="Shi J."/>
            <person name="Tocheva E.I."/>
            <person name="Muller A."/>
            <person name="Dobro M.J."/>
            <person name="Jensen G.J."/>
        </authorList>
    </citation>
    <scope>NUCLEOTIDE SEQUENCE [LARGE SCALE GENOMIC DNA]</scope>
    <source>
        <strain evidence="2 3">DSM 6540</strain>
    </source>
</reference>
<dbReference type="PROSITE" id="PS51186">
    <property type="entry name" value="GNAT"/>
    <property type="match status" value="1"/>
</dbReference>
<dbReference type="InterPro" id="IPR016181">
    <property type="entry name" value="Acyl_CoA_acyltransferase"/>
</dbReference>
<keyword evidence="2" id="KW-0808">Transferase</keyword>
<protein>
    <submittedName>
        <fullName evidence="2">GCN5-related N-acetyltransferase</fullName>
    </submittedName>
</protein>
<dbReference type="EMBL" id="AFGF01000004">
    <property type="protein sequence ID" value="EGO65984.1"/>
    <property type="molecule type" value="Genomic_DNA"/>
</dbReference>
<dbReference type="CDD" id="cd04301">
    <property type="entry name" value="NAT_SF"/>
    <property type="match status" value="1"/>
</dbReference>
<dbReference type="Gene3D" id="3.40.630.30">
    <property type="match status" value="1"/>
</dbReference>
<comment type="caution">
    <text evidence="2">The sequence shown here is derived from an EMBL/GenBank/DDBJ whole genome shotgun (WGS) entry which is preliminary data.</text>
</comment>
<evidence type="ECO:0000313" key="3">
    <source>
        <dbReference type="Proteomes" id="UP000003240"/>
    </source>
</evidence>
<dbReference type="AlphaFoldDB" id="F7NDA0"/>
<dbReference type="OrthoDB" id="8365150at2"/>
<organism evidence="2 3">
    <name type="scientific">Acetonema longum DSM 6540</name>
    <dbReference type="NCBI Taxonomy" id="1009370"/>
    <lineage>
        <taxon>Bacteria</taxon>
        <taxon>Bacillati</taxon>
        <taxon>Bacillota</taxon>
        <taxon>Negativicutes</taxon>
        <taxon>Acetonemataceae</taxon>
        <taxon>Acetonema</taxon>
    </lineage>
</organism>
<proteinExistence type="predicted"/>
<dbReference type="eggNOG" id="COG0456">
    <property type="taxonomic scope" value="Bacteria"/>
</dbReference>
<gene>
    <name evidence="2" type="ORF">ALO_00035</name>
</gene>